<feature type="domain" description="Meiotically up-regulated protein Msb1/Mug8" evidence="2">
    <location>
        <begin position="41"/>
        <end position="447"/>
    </location>
</feature>
<dbReference type="InterPro" id="IPR012965">
    <property type="entry name" value="Msb1/Mug8_dom"/>
</dbReference>
<proteinExistence type="predicted"/>
<dbReference type="STRING" id="1266660.A0A1G4INJ8"/>
<feature type="compositionally biased region" description="Polar residues" evidence="1">
    <location>
        <begin position="12"/>
        <end position="29"/>
    </location>
</feature>
<feature type="region of interest" description="Disordered" evidence="1">
    <location>
        <begin position="1"/>
        <end position="32"/>
    </location>
</feature>
<feature type="region of interest" description="Disordered" evidence="1">
    <location>
        <begin position="956"/>
        <end position="1013"/>
    </location>
</feature>
<dbReference type="Proteomes" id="UP000190274">
    <property type="component" value="Chromosome A"/>
</dbReference>
<feature type="compositionally biased region" description="Polar residues" evidence="1">
    <location>
        <begin position="576"/>
        <end position="586"/>
    </location>
</feature>
<evidence type="ECO:0000259" key="2">
    <source>
        <dbReference type="Pfam" id="PF08101"/>
    </source>
</evidence>
<feature type="region of interest" description="Disordered" evidence="1">
    <location>
        <begin position="514"/>
        <end position="590"/>
    </location>
</feature>
<feature type="compositionally biased region" description="Polar residues" evidence="1">
    <location>
        <begin position="558"/>
        <end position="567"/>
    </location>
</feature>
<evidence type="ECO:0000313" key="3">
    <source>
        <dbReference type="EMBL" id="SCU78204.1"/>
    </source>
</evidence>
<dbReference type="PANTHER" id="PTHR28093">
    <property type="entry name" value="MORPHOGENESIS-RELATED PROTEIN MSB1"/>
    <property type="match status" value="1"/>
</dbReference>
<dbReference type="InterPro" id="IPR008936">
    <property type="entry name" value="Rho_GTPase_activation_prot"/>
</dbReference>
<feature type="compositionally biased region" description="Polar residues" evidence="1">
    <location>
        <begin position="515"/>
        <end position="526"/>
    </location>
</feature>
<gene>
    <name evidence="3" type="ORF">LADA_0A04412G</name>
</gene>
<evidence type="ECO:0000256" key="1">
    <source>
        <dbReference type="SAM" id="MobiDB-lite"/>
    </source>
</evidence>
<accession>A0A1G4INJ8</accession>
<feature type="region of interest" description="Disordered" evidence="1">
    <location>
        <begin position="803"/>
        <end position="838"/>
    </location>
</feature>
<dbReference type="InterPro" id="IPR037508">
    <property type="entry name" value="Msb1/Mug8"/>
</dbReference>
<protein>
    <submittedName>
        <fullName evidence="3">LADA_0A04412g1_1</fullName>
    </submittedName>
</protein>
<feature type="region of interest" description="Disordered" evidence="1">
    <location>
        <begin position="1044"/>
        <end position="1063"/>
    </location>
</feature>
<name>A0A1G4INJ8_9SACH</name>
<feature type="compositionally biased region" description="Low complexity" evidence="1">
    <location>
        <begin position="808"/>
        <end position="822"/>
    </location>
</feature>
<reference evidence="3 4" key="1">
    <citation type="submission" date="2016-03" db="EMBL/GenBank/DDBJ databases">
        <authorList>
            <person name="Devillers H."/>
        </authorList>
    </citation>
    <scope>NUCLEOTIDE SEQUENCE [LARGE SCALE GENOMIC DNA]</scope>
    <source>
        <strain evidence="3">CBS 10888</strain>
    </source>
</reference>
<organism evidence="3 4">
    <name type="scientific">Lachancea dasiensis</name>
    <dbReference type="NCBI Taxonomy" id="1072105"/>
    <lineage>
        <taxon>Eukaryota</taxon>
        <taxon>Fungi</taxon>
        <taxon>Dikarya</taxon>
        <taxon>Ascomycota</taxon>
        <taxon>Saccharomycotina</taxon>
        <taxon>Saccharomycetes</taxon>
        <taxon>Saccharomycetales</taxon>
        <taxon>Saccharomycetaceae</taxon>
        <taxon>Lachancea</taxon>
    </lineage>
</organism>
<feature type="compositionally biased region" description="Pro residues" evidence="1">
    <location>
        <begin position="1"/>
        <end position="11"/>
    </location>
</feature>
<dbReference type="EMBL" id="LT598460">
    <property type="protein sequence ID" value="SCU78204.1"/>
    <property type="molecule type" value="Genomic_DNA"/>
</dbReference>
<dbReference type="OrthoDB" id="3362494at2759"/>
<feature type="compositionally biased region" description="Polar residues" evidence="1">
    <location>
        <begin position="978"/>
        <end position="995"/>
    </location>
</feature>
<keyword evidence="4" id="KW-1185">Reference proteome</keyword>
<evidence type="ECO:0000313" key="4">
    <source>
        <dbReference type="Proteomes" id="UP000190274"/>
    </source>
</evidence>
<dbReference type="CDD" id="cd04401">
    <property type="entry name" value="RhoGAP_fMSB1"/>
    <property type="match status" value="1"/>
</dbReference>
<dbReference type="AlphaFoldDB" id="A0A1G4INJ8"/>
<dbReference type="PANTHER" id="PTHR28093:SF1">
    <property type="entry name" value="MORPHOGENESIS-RELATED PROTEIN MSB1"/>
    <property type="match status" value="1"/>
</dbReference>
<feature type="compositionally biased region" description="Polar residues" evidence="1">
    <location>
        <begin position="956"/>
        <end position="965"/>
    </location>
</feature>
<dbReference type="Gene3D" id="1.10.555.10">
    <property type="entry name" value="Rho GTPase activation protein"/>
    <property type="match status" value="1"/>
</dbReference>
<sequence>MESPKPLPNPPKSTRSGASPTRNQNSPSKSVDEEDFEFYNEFSRGNVKDLIHALTQELKRTALDTEYLFLPFRPEQSNEKLLKFLNRVFPLGNGVAVADGKLDRLIRATDQWTLFQALKYIWARLPEGQVVTWSAYHAFEEREKADGFSPKAFLELMPKCLVSPDHASIVYDFFDLIVTMASNSKRNKMSARKISKMFGIWAFGSDGGRNAATSYDFDNGVDKRNEDINTFQSGLDQWIPASDAMFHLLLAFIRSFVPHDLNDAKIPTTLKTILFNNNYPPKDSTAYSSETTLTVPIVSLKTTKFSKKPWQLIERCNQLFDFANHDAFAAREDYALLKSLFKKKKNIEGISRKMSKESRRLMKEMSTKHSTFQAGWASQTCISSAGASKGPSEHLQMSRVNIDDYFIWAWLSSLSHEQTSRKRKIFGRSLILEFEFDGFKKWMVIEESDLNVELAKRQKFDSLENIPHDDSAIPIIQQAKNARNITPAYEKFQKNVTTENSVAAAEKKLPFAPSIVNSHDGQNTSPSPQPKDHLNAFNSNSKLNSLQSISKTHHASKKSPSTFQAPLNETGHEQPTYKNHINSDNNTNRHDSRVLSQFSMLNPANYELPTVKREEFKVDLPSFDKESEDYKGQGNEFTEPVTLSVTPRNKERVKSTCIDDLNLLVDKLNHQVLNSDQEDEKSTEHGSETFESLTMFDKYKNIPGQSTDTLAESATSSVAPLKIGGGQFDQHSMASQTPLRINNQDGPNSNSFVHINSNDVNPIASLPGSATDVNSYHDTNPSFVARKKVPNRKEPVAVSNEIPHYDMPSQTSLSKSSSPILSAPRENLGPTRTKERATEVHHNNVQQPVVPIKISRHSPVVAQEPMYYSHQLNEEHRKQPTTGMVMPQAHVQAQNTAHSQQPQVYPPNVHYASRQEGLHSHARPRHDSPHRMKHTIAQPYNQNLVLNSRMDSPHWISQPTLNTYPPDQRQIRAGHSASEPSFNSPTSQAQGSALKSPQLPHRFGHSPISNTTHYMAPNYQNTGHQRPVNSNPRIVTQNQPQLPSNAITSPVGPVPSRTQHPPTSAVHGYPIQQSPRMGSPGTFIPLTTGQHVPYSSSPSHLGYGVMQTTGSPRPPIGGKLHGGFATKKDDRKRLHDTIRNGAFGI</sequence>
<feature type="compositionally biased region" description="Polar residues" evidence="1">
    <location>
        <begin position="536"/>
        <end position="550"/>
    </location>
</feature>
<dbReference type="Pfam" id="PF08101">
    <property type="entry name" value="Msb1-Mug8_dom"/>
    <property type="match status" value="1"/>
</dbReference>